<evidence type="ECO:0000256" key="2">
    <source>
        <dbReference type="SAM" id="MobiDB-lite"/>
    </source>
</evidence>
<proteinExistence type="predicted"/>
<dbReference type="Pfam" id="PF11951">
    <property type="entry name" value="Fungal_trans_2"/>
    <property type="match status" value="1"/>
</dbReference>
<evidence type="ECO:0000313" key="3">
    <source>
        <dbReference type="EMBL" id="GFP60368.1"/>
    </source>
</evidence>
<evidence type="ECO:0008006" key="5">
    <source>
        <dbReference type="Google" id="ProtNLM"/>
    </source>
</evidence>
<organism evidence="3 4">
    <name type="scientific">Trichoderma asperellum</name>
    <name type="common">Filamentous fungus</name>
    <dbReference type="NCBI Taxonomy" id="101201"/>
    <lineage>
        <taxon>Eukaryota</taxon>
        <taxon>Fungi</taxon>
        <taxon>Dikarya</taxon>
        <taxon>Ascomycota</taxon>
        <taxon>Pezizomycotina</taxon>
        <taxon>Sordariomycetes</taxon>
        <taxon>Hypocreomycetidae</taxon>
        <taxon>Hypocreales</taxon>
        <taxon>Hypocreaceae</taxon>
        <taxon>Trichoderma</taxon>
    </lineage>
</organism>
<feature type="region of interest" description="Disordered" evidence="2">
    <location>
        <begin position="71"/>
        <end position="101"/>
    </location>
</feature>
<dbReference type="Proteomes" id="UP000517252">
    <property type="component" value="Unassembled WGS sequence"/>
</dbReference>
<gene>
    <name evidence="3" type="ORF">TASIC1_0017013000</name>
</gene>
<dbReference type="AlphaFoldDB" id="A0A6V8RBI5"/>
<dbReference type="InterPro" id="IPR021858">
    <property type="entry name" value="Fun_TF"/>
</dbReference>
<evidence type="ECO:0000256" key="1">
    <source>
        <dbReference type="ARBA" id="ARBA00023242"/>
    </source>
</evidence>
<feature type="compositionally biased region" description="Low complexity" evidence="2">
    <location>
        <begin position="12"/>
        <end position="22"/>
    </location>
</feature>
<protein>
    <recommendedName>
        <fullName evidence="5">Tachykinin family protein</fullName>
    </recommendedName>
</protein>
<keyword evidence="1" id="KW-0539">Nucleus</keyword>
<reference evidence="3 4" key="1">
    <citation type="submission" date="2020-07" db="EMBL/GenBank/DDBJ databases">
        <title>Trichoderma asperellum IC-1 whole genome shotgun sequence.</title>
        <authorList>
            <person name="Kanamasa S."/>
            <person name="Takahashi H."/>
        </authorList>
    </citation>
    <scope>NUCLEOTIDE SEQUENCE [LARGE SCALE GENOMIC DNA]</scope>
    <source>
        <strain evidence="3 4">IC-1</strain>
    </source>
</reference>
<dbReference type="OrthoDB" id="4158087at2759"/>
<dbReference type="PANTHER" id="PTHR37540">
    <property type="entry name" value="TRANSCRIPTION FACTOR (ACR-2), PUTATIVE-RELATED-RELATED"/>
    <property type="match status" value="1"/>
</dbReference>
<dbReference type="EMBL" id="BLZH01000017">
    <property type="protein sequence ID" value="GFP60368.1"/>
    <property type="molecule type" value="Genomic_DNA"/>
</dbReference>
<comment type="caution">
    <text evidence="3">The sequence shown here is derived from an EMBL/GenBank/DDBJ whole genome shotgun (WGS) entry which is preliminary data.</text>
</comment>
<dbReference type="PANTHER" id="PTHR37540:SF5">
    <property type="entry name" value="TRANSCRIPTION FACTOR DOMAIN-CONTAINING PROTEIN"/>
    <property type="match status" value="1"/>
</dbReference>
<name>A0A6V8RBI5_TRIAP</name>
<evidence type="ECO:0000313" key="4">
    <source>
        <dbReference type="Proteomes" id="UP000517252"/>
    </source>
</evidence>
<feature type="region of interest" description="Disordered" evidence="2">
    <location>
        <begin position="1"/>
        <end position="58"/>
    </location>
</feature>
<sequence length="550" mass="62697">MALHMKSGGIGAAAFQGQQQDRALSRDKAPPKRASTAKPLQFVTVTSTKQKNRKDVSKVVRTQAMRDYFWKQRNPDSSEAAASDLPMDPSQYKGRFRLNSPPNAAKAKAKAAAKKDKTRAKKANQVARVQKGRIGAARDRGPLLDIRFYLTDGLLEKIPPSMLGATLDPFDSFNLDMKPEALKLIWYSVVSIADKQSYVKEFLELNVGGGYTLFDARENCALFHAILYLVALDYVLRRGFEDDLGCLYHSSEAFRLINNQIRSGKIEDSTIAAVAMISTKENLAGMFDISYIHMQGLKDMVQKRGGIDSIRGIHRGVVLWADFFNSTVFNCAPQFPTNFSPVIEEAPITPPESNPPSSPLETILNDELPVLLIIQSLRDVSEEKENYRSITQNNKEINNRIYDIEYKLHCLQRNNHEHGTSCGKMIPFCVALNIYLYLAIRELPVRSKMMMMLIDRLQETFNTEPMQWWISNQQQKNRIMWMLFIGYAAGVDTYKDAWFFITIKTMCKNYKIHDMDQLKQNLKDVLWLDSWCDQYFDKLKVALEAPKVEP</sequence>
<accession>A0A6V8RBI5</accession>